<dbReference type="GO" id="GO:0000976">
    <property type="term" value="F:transcription cis-regulatory region binding"/>
    <property type="evidence" value="ECO:0007669"/>
    <property type="project" value="TreeGrafter"/>
</dbReference>
<dbReference type="AlphaFoldDB" id="A0AAJ5WPF1"/>
<dbReference type="PANTHER" id="PTHR48111:SF1">
    <property type="entry name" value="TWO-COMPONENT RESPONSE REGULATOR ORR33"/>
    <property type="match status" value="1"/>
</dbReference>
<dbReference type="GO" id="GO:0000156">
    <property type="term" value="F:phosphorelay response regulator activity"/>
    <property type="evidence" value="ECO:0007669"/>
    <property type="project" value="TreeGrafter"/>
</dbReference>
<feature type="modified residue" description="4-aspartylphosphate" evidence="6">
    <location>
        <position position="55"/>
    </location>
</feature>
<dbReference type="PANTHER" id="PTHR48111">
    <property type="entry name" value="REGULATOR OF RPOS"/>
    <property type="match status" value="1"/>
</dbReference>
<keyword evidence="4 7" id="KW-0238">DNA-binding</keyword>
<dbReference type="InterPro" id="IPR011006">
    <property type="entry name" value="CheY-like_superfamily"/>
</dbReference>
<reference evidence="10" key="1">
    <citation type="submission" date="2023-03" db="EMBL/GenBank/DDBJ databases">
        <title>Andean soil-derived lignocellulolytic bacterial consortium as a source of novel taxa and putative plastic-active enzymes.</title>
        <authorList>
            <person name="Diaz-Garcia L."/>
            <person name="Chuvochina M."/>
            <person name="Feuerriegel G."/>
            <person name="Bunk B."/>
            <person name="Sproer C."/>
            <person name="Streit W.R."/>
            <person name="Rodriguez L.M."/>
            <person name="Overmann J."/>
            <person name="Jimenez D.J."/>
        </authorList>
    </citation>
    <scope>NUCLEOTIDE SEQUENCE</scope>
    <source>
        <strain evidence="10">MAG 7</strain>
    </source>
</reference>
<proteinExistence type="predicted"/>
<dbReference type="Proteomes" id="UP001220610">
    <property type="component" value="Chromosome"/>
</dbReference>
<evidence type="ECO:0000256" key="4">
    <source>
        <dbReference type="ARBA" id="ARBA00023125"/>
    </source>
</evidence>
<dbReference type="SMART" id="SM00862">
    <property type="entry name" value="Trans_reg_C"/>
    <property type="match status" value="1"/>
</dbReference>
<evidence type="ECO:0000256" key="6">
    <source>
        <dbReference type="PROSITE-ProRule" id="PRU00169"/>
    </source>
</evidence>
<feature type="DNA-binding region" description="OmpR/PhoB-type" evidence="7">
    <location>
        <begin position="130"/>
        <end position="228"/>
    </location>
</feature>
<dbReference type="GO" id="GO:0005829">
    <property type="term" value="C:cytosol"/>
    <property type="evidence" value="ECO:0007669"/>
    <property type="project" value="TreeGrafter"/>
</dbReference>
<evidence type="ECO:0000256" key="3">
    <source>
        <dbReference type="ARBA" id="ARBA00023015"/>
    </source>
</evidence>
<keyword evidence="5" id="KW-0804">Transcription</keyword>
<dbReference type="Pfam" id="PF00072">
    <property type="entry name" value="Response_reg"/>
    <property type="match status" value="1"/>
</dbReference>
<evidence type="ECO:0000313" key="10">
    <source>
        <dbReference type="EMBL" id="WEK33569.1"/>
    </source>
</evidence>
<dbReference type="Pfam" id="PF00486">
    <property type="entry name" value="Trans_reg_C"/>
    <property type="match status" value="1"/>
</dbReference>
<dbReference type="GO" id="GO:0006355">
    <property type="term" value="P:regulation of DNA-templated transcription"/>
    <property type="evidence" value="ECO:0007669"/>
    <property type="project" value="InterPro"/>
</dbReference>
<evidence type="ECO:0000256" key="7">
    <source>
        <dbReference type="PROSITE-ProRule" id="PRU01091"/>
    </source>
</evidence>
<evidence type="ECO:0000313" key="11">
    <source>
        <dbReference type="Proteomes" id="UP001220610"/>
    </source>
</evidence>
<evidence type="ECO:0000256" key="1">
    <source>
        <dbReference type="ARBA" id="ARBA00022553"/>
    </source>
</evidence>
<evidence type="ECO:0000256" key="2">
    <source>
        <dbReference type="ARBA" id="ARBA00023012"/>
    </source>
</evidence>
<keyword evidence="3" id="KW-0805">Transcription regulation</keyword>
<dbReference type="Gene3D" id="3.40.50.2300">
    <property type="match status" value="1"/>
</dbReference>
<evidence type="ECO:0000256" key="5">
    <source>
        <dbReference type="ARBA" id="ARBA00023163"/>
    </source>
</evidence>
<keyword evidence="2" id="KW-0902">Two-component regulatory system</keyword>
<organism evidence="10 11">
    <name type="scientific">Candidatus Pseudobacter hemicellulosilyticus</name>
    <dbReference type="NCBI Taxonomy" id="3121375"/>
    <lineage>
        <taxon>Bacteria</taxon>
        <taxon>Pseudomonadati</taxon>
        <taxon>Bacteroidota</taxon>
        <taxon>Chitinophagia</taxon>
        <taxon>Chitinophagales</taxon>
        <taxon>Chitinophagaceae</taxon>
        <taxon>Pseudobacter</taxon>
    </lineage>
</organism>
<evidence type="ECO:0000259" key="8">
    <source>
        <dbReference type="PROSITE" id="PS50110"/>
    </source>
</evidence>
<dbReference type="Gene3D" id="6.10.250.690">
    <property type="match status" value="1"/>
</dbReference>
<gene>
    <name evidence="10" type="ORF">P0Y53_13845</name>
</gene>
<dbReference type="InterPro" id="IPR036388">
    <property type="entry name" value="WH-like_DNA-bd_sf"/>
</dbReference>
<dbReference type="SMART" id="SM00448">
    <property type="entry name" value="REC"/>
    <property type="match status" value="1"/>
</dbReference>
<feature type="domain" description="Response regulatory" evidence="8">
    <location>
        <begin position="6"/>
        <end position="120"/>
    </location>
</feature>
<protein>
    <submittedName>
        <fullName evidence="10">Response regulator transcription factor</fullName>
    </submittedName>
</protein>
<dbReference type="EMBL" id="CP119311">
    <property type="protein sequence ID" value="WEK33569.1"/>
    <property type="molecule type" value="Genomic_DNA"/>
</dbReference>
<dbReference type="InterPro" id="IPR039420">
    <property type="entry name" value="WalR-like"/>
</dbReference>
<sequence length="230" mass="26107">MDRQQTIIVIEDEEMVQQSMLNNLTGHGFAVYAYDSAEKAFESSTLELADAVIMDISLPGMNGWEATQKIKEDVQGLPVLMVTAFSDLNYRIQGFETGADDYIIKPFFMEELVARLRTVLKRYELIPGSKNLYVIGDLEIDTRTKMVTRAQQVIKLSATEFNLLALLALENGNPISKEEIMKKVWKGRYSVGDNTIEVYINLLRNKVDKPFPQKLIHTKPGFGYYLAVNL</sequence>
<evidence type="ECO:0000259" key="9">
    <source>
        <dbReference type="PROSITE" id="PS51755"/>
    </source>
</evidence>
<accession>A0AAJ5WPF1</accession>
<dbReference type="GO" id="GO:0032993">
    <property type="term" value="C:protein-DNA complex"/>
    <property type="evidence" value="ECO:0007669"/>
    <property type="project" value="TreeGrafter"/>
</dbReference>
<dbReference type="PROSITE" id="PS50110">
    <property type="entry name" value="RESPONSE_REGULATORY"/>
    <property type="match status" value="1"/>
</dbReference>
<feature type="domain" description="OmpR/PhoB-type" evidence="9">
    <location>
        <begin position="130"/>
        <end position="228"/>
    </location>
</feature>
<keyword evidence="1 6" id="KW-0597">Phosphoprotein</keyword>
<name>A0AAJ5WPF1_9BACT</name>
<dbReference type="Gene3D" id="1.10.10.10">
    <property type="entry name" value="Winged helix-like DNA-binding domain superfamily/Winged helix DNA-binding domain"/>
    <property type="match status" value="1"/>
</dbReference>
<dbReference type="InterPro" id="IPR001789">
    <property type="entry name" value="Sig_transdc_resp-reg_receiver"/>
</dbReference>
<dbReference type="CDD" id="cd00383">
    <property type="entry name" value="trans_reg_C"/>
    <property type="match status" value="1"/>
</dbReference>
<dbReference type="SUPFAM" id="SSF52172">
    <property type="entry name" value="CheY-like"/>
    <property type="match status" value="1"/>
</dbReference>
<dbReference type="PROSITE" id="PS51755">
    <property type="entry name" value="OMPR_PHOB"/>
    <property type="match status" value="1"/>
</dbReference>
<dbReference type="InterPro" id="IPR001867">
    <property type="entry name" value="OmpR/PhoB-type_DNA-bd"/>
</dbReference>